<comment type="caution">
    <text evidence="2">The sequence shown here is derived from an EMBL/GenBank/DDBJ whole genome shotgun (WGS) entry which is preliminary data.</text>
</comment>
<dbReference type="AlphaFoldDB" id="A0A1D3D728"/>
<evidence type="ECO:0000313" key="3">
    <source>
        <dbReference type="Proteomes" id="UP000095192"/>
    </source>
</evidence>
<evidence type="ECO:0000313" key="2">
    <source>
        <dbReference type="EMBL" id="OEH79237.1"/>
    </source>
</evidence>
<gene>
    <name evidence="2" type="ORF">cyc_06273</name>
</gene>
<dbReference type="EMBL" id="JROU02000455">
    <property type="protein sequence ID" value="OEH79237.1"/>
    <property type="molecule type" value="Genomic_DNA"/>
</dbReference>
<accession>A0A1D3D728</accession>
<dbReference type="InParanoid" id="A0A1D3D728"/>
<proteinExistence type="predicted"/>
<reference evidence="2 3" key="1">
    <citation type="journal article" date="2016" name="BMC Genomics">
        <title>Comparative genomics reveals Cyclospora cayetanensis possesses coccidia-like metabolism and invasion components but unique surface antigens.</title>
        <authorList>
            <person name="Liu S."/>
            <person name="Wang L."/>
            <person name="Zheng H."/>
            <person name="Xu Z."/>
            <person name="Roellig D.M."/>
            <person name="Li N."/>
            <person name="Frace M.A."/>
            <person name="Tang K."/>
            <person name="Arrowood M.J."/>
            <person name="Moss D.M."/>
            <person name="Zhang L."/>
            <person name="Feng Y."/>
            <person name="Xiao L."/>
        </authorList>
    </citation>
    <scope>NUCLEOTIDE SEQUENCE [LARGE SCALE GENOMIC DNA]</scope>
    <source>
        <strain evidence="2 3">CHN_HEN01</strain>
    </source>
</reference>
<organism evidence="2 3">
    <name type="scientific">Cyclospora cayetanensis</name>
    <dbReference type="NCBI Taxonomy" id="88456"/>
    <lineage>
        <taxon>Eukaryota</taxon>
        <taxon>Sar</taxon>
        <taxon>Alveolata</taxon>
        <taxon>Apicomplexa</taxon>
        <taxon>Conoidasida</taxon>
        <taxon>Coccidia</taxon>
        <taxon>Eucoccidiorida</taxon>
        <taxon>Eimeriorina</taxon>
        <taxon>Eimeriidae</taxon>
        <taxon>Cyclospora</taxon>
    </lineage>
</organism>
<feature type="region of interest" description="Disordered" evidence="1">
    <location>
        <begin position="233"/>
        <end position="253"/>
    </location>
</feature>
<evidence type="ECO:0000256" key="1">
    <source>
        <dbReference type="SAM" id="MobiDB-lite"/>
    </source>
</evidence>
<sequence>MVTRVFPEEPIYEVQCIYHSAVEHIRVSSKDVRRCLAVPVDSWAAWQLALCRNIGDCLCASLCSYSAAAAIQPFPNYLLASPVSLDRLNEPPVPLSPFDAKLITPKEFAAVFLERQETALCNVMRLQGNHGLYVQPGDPDGSCTALCRGPTEGVTCSTKNRSEERRRLISLVVHPRLQLLGGARYFTLLSRRELVLRLLRLQKDTELLREQQQRQQALSTELTASPYAPFAGGTLGKSSSYDEKRIMPRFKEN</sequence>
<dbReference type="Proteomes" id="UP000095192">
    <property type="component" value="Unassembled WGS sequence"/>
</dbReference>
<dbReference type="VEuPathDB" id="ToxoDB:cyc_06273"/>
<protein>
    <submittedName>
        <fullName evidence="2">Uncharacterized protein</fullName>
    </submittedName>
</protein>
<name>A0A1D3D728_9EIME</name>
<feature type="compositionally biased region" description="Basic and acidic residues" evidence="1">
    <location>
        <begin position="240"/>
        <end position="253"/>
    </location>
</feature>
<keyword evidence="3" id="KW-1185">Reference proteome</keyword>